<feature type="compositionally biased region" description="Polar residues" evidence="1">
    <location>
        <begin position="100"/>
        <end position="117"/>
    </location>
</feature>
<name>A0AAP0JUZ9_9MAGN</name>
<feature type="compositionally biased region" description="Low complexity" evidence="1">
    <location>
        <begin position="72"/>
        <end position="94"/>
    </location>
</feature>
<gene>
    <name evidence="2" type="ORF">Scep_009980</name>
</gene>
<evidence type="ECO:0000256" key="1">
    <source>
        <dbReference type="SAM" id="MobiDB-lite"/>
    </source>
</evidence>
<proteinExistence type="predicted"/>
<dbReference type="EMBL" id="JBBNAG010000004">
    <property type="protein sequence ID" value="KAK9140299.1"/>
    <property type="molecule type" value="Genomic_DNA"/>
</dbReference>
<dbReference type="Proteomes" id="UP001419268">
    <property type="component" value="Unassembled WGS sequence"/>
</dbReference>
<reference evidence="2 3" key="1">
    <citation type="submission" date="2024-01" db="EMBL/GenBank/DDBJ databases">
        <title>Genome assemblies of Stephania.</title>
        <authorList>
            <person name="Yang L."/>
        </authorList>
    </citation>
    <scope>NUCLEOTIDE SEQUENCE [LARGE SCALE GENOMIC DNA]</scope>
    <source>
        <strain evidence="2">JXDWG</strain>
        <tissue evidence="2">Leaf</tissue>
    </source>
</reference>
<protein>
    <submittedName>
        <fullName evidence="2">Uncharacterized protein</fullName>
    </submittedName>
</protein>
<comment type="caution">
    <text evidence="2">The sequence shown here is derived from an EMBL/GenBank/DDBJ whole genome shotgun (WGS) entry which is preliminary data.</text>
</comment>
<sequence length="117" mass="12352">MSKAYWTLFTVISKLSEDLLHKSIWLSMASNQRIGKGGGTTYSPLKAGTAKMEAARTMANEVVEFLTGRGLATSTTTTTTAATNTTTTSPIAPTRDSQHDSASTPSNPSASQPPKTK</sequence>
<dbReference type="AlphaFoldDB" id="A0AAP0JUZ9"/>
<organism evidence="2 3">
    <name type="scientific">Stephania cephalantha</name>
    <dbReference type="NCBI Taxonomy" id="152367"/>
    <lineage>
        <taxon>Eukaryota</taxon>
        <taxon>Viridiplantae</taxon>
        <taxon>Streptophyta</taxon>
        <taxon>Embryophyta</taxon>
        <taxon>Tracheophyta</taxon>
        <taxon>Spermatophyta</taxon>
        <taxon>Magnoliopsida</taxon>
        <taxon>Ranunculales</taxon>
        <taxon>Menispermaceae</taxon>
        <taxon>Menispermoideae</taxon>
        <taxon>Cissampelideae</taxon>
        <taxon>Stephania</taxon>
    </lineage>
</organism>
<accession>A0AAP0JUZ9</accession>
<evidence type="ECO:0000313" key="2">
    <source>
        <dbReference type="EMBL" id="KAK9140299.1"/>
    </source>
</evidence>
<evidence type="ECO:0000313" key="3">
    <source>
        <dbReference type="Proteomes" id="UP001419268"/>
    </source>
</evidence>
<feature type="region of interest" description="Disordered" evidence="1">
    <location>
        <begin position="70"/>
        <end position="117"/>
    </location>
</feature>
<keyword evidence="3" id="KW-1185">Reference proteome</keyword>